<gene>
    <name evidence="3" type="ORF">BYL167_LOCUS59898</name>
    <name evidence="2" type="ORF">OVN521_LOCUS41803</name>
</gene>
<organism evidence="2 4">
    <name type="scientific">Rotaria magnacalcarata</name>
    <dbReference type="NCBI Taxonomy" id="392030"/>
    <lineage>
        <taxon>Eukaryota</taxon>
        <taxon>Metazoa</taxon>
        <taxon>Spiralia</taxon>
        <taxon>Gnathifera</taxon>
        <taxon>Rotifera</taxon>
        <taxon>Eurotatoria</taxon>
        <taxon>Bdelloidea</taxon>
        <taxon>Philodinida</taxon>
        <taxon>Philodinidae</taxon>
        <taxon>Rotaria</taxon>
    </lineage>
</organism>
<dbReference type="EMBL" id="CAJOBG010056254">
    <property type="protein sequence ID" value="CAF4520265.1"/>
    <property type="molecule type" value="Genomic_DNA"/>
</dbReference>
<feature type="compositionally biased region" description="Acidic residues" evidence="1">
    <location>
        <begin position="63"/>
        <end position="85"/>
    </location>
</feature>
<dbReference type="Proteomes" id="UP000681967">
    <property type="component" value="Unassembled WGS sequence"/>
</dbReference>
<feature type="region of interest" description="Disordered" evidence="1">
    <location>
        <begin position="61"/>
        <end position="85"/>
    </location>
</feature>
<protein>
    <submittedName>
        <fullName evidence="2">Uncharacterized protein</fullName>
    </submittedName>
</protein>
<sequence length="85" mass="9637">MLNVENVVIQAYQSAVNITGNLNISSLLKKHKLFDMNALSEYLHNHLRLKSKLHDNVQLFENGNDDSDSEFDLDSDDDDDDISSV</sequence>
<dbReference type="EMBL" id="CAJOBH010229484">
    <property type="protein sequence ID" value="CAF5065799.1"/>
    <property type="molecule type" value="Genomic_DNA"/>
</dbReference>
<accession>A0A820WQP6</accession>
<evidence type="ECO:0000313" key="2">
    <source>
        <dbReference type="EMBL" id="CAF4520265.1"/>
    </source>
</evidence>
<keyword evidence="4" id="KW-1185">Reference proteome</keyword>
<dbReference type="Proteomes" id="UP000663866">
    <property type="component" value="Unassembled WGS sequence"/>
</dbReference>
<evidence type="ECO:0000313" key="4">
    <source>
        <dbReference type="Proteomes" id="UP000663866"/>
    </source>
</evidence>
<proteinExistence type="predicted"/>
<name>A0A820WQP6_9BILA</name>
<evidence type="ECO:0000256" key="1">
    <source>
        <dbReference type="SAM" id="MobiDB-lite"/>
    </source>
</evidence>
<reference evidence="2" key="1">
    <citation type="submission" date="2021-02" db="EMBL/GenBank/DDBJ databases">
        <authorList>
            <person name="Nowell W R."/>
        </authorList>
    </citation>
    <scope>NUCLEOTIDE SEQUENCE</scope>
</reference>
<evidence type="ECO:0000313" key="3">
    <source>
        <dbReference type="EMBL" id="CAF5065799.1"/>
    </source>
</evidence>
<comment type="caution">
    <text evidence="2">The sequence shown here is derived from an EMBL/GenBank/DDBJ whole genome shotgun (WGS) entry which is preliminary data.</text>
</comment>
<dbReference type="AlphaFoldDB" id="A0A820WQP6"/>